<dbReference type="InterPro" id="IPR002775">
    <property type="entry name" value="DNA/RNA-bd_Alba-like"/>
</dbReference>
<keyword evidence="6" id="KW-1185">Reference proteome</keyword>
<dbReference type="GO" id="GO:0003723">
    <property type="term" value="F:RNA binding"/>
    <property type="evidence" value="ECO:0007669"/>
    <property type="project" value="TreeGrafter"/>
</dbReference>
<dbReference type="PANTHER" id="PTHR13516">
    <property type="entry name" value="RIBONUCLEASE P SUBUNIT P25"/>
    <property type="match status" value="1"/>
</dbReference>
<comment type="subcellular location">
    <subcellularLocation>
        <location evidence="1">Nucleus</location>
    </subcellularLocation>
</comment>
<dbReference type="InterPro" id="IPR036882">
    <property type="entry name" value="Alba-like_dom_sf"/>
</dbReference>
<dbReference type="PANTHER" id="PTHR13516:SF5">
    <property type="entry name" value="RIBONUCLEASE P PROTEIN SUBUNIT P25"/>
    <property type="match status" value="1"/>
</dbReference>
<name>A0A8T0B6K6_SILME</name>
<protein>
    <recommendedName>
        <fullName evidence="4">DNA/RNA-binding protein Alba-like domain-containing protein</fullName>
    </recommendedName>
</protein>
<evidence type="ECO:0000313" key="5">
    <source>
        <dbReference type="EMBL" id="KAF7702030.1"/>
    </source>
</evidence>
<reference evidence="5" key="1">
    <citation type="submission" date="2020-08" db="EMBL/GenBank/DDBJ databases">
        <title>Chromosome-level assembly of Southern catfish (Silurus meridionalis) provides insights into visual adaptation to the nocturnal and benthic lifestyles.</title>
        <authorList>
            <person name="Zhang Y."/>
            <person name="Wang D."/>
            <person name="Peng Z."/>
        </authorList>
    </citation>
    <scope>NUCLEOTIDE SEQUENCE</scope>
    <source>
        <strain evidence="5">SWU-2019-XX</strain>
        <tissue evidence="5">Muscle</tissue>
    </source>
</reference>
<evidence type="ECO:0000313" key="6">
    <source>
        <dbReference type="Proteomes" id="UP000606274"/>
    </source>
</evidence>
<dbReference type="EMBL" id="JABFDY010000010">
    <property type="protein sequence ID" value="KAF7702030.1"/>
    <property type="molecule type" value="Genomic_DNA"/>
</dbReference>
<sequence length="144" mass="16047">GFRKLTSIWEPSPCTIPGLGSGVLEMRVKEGTKIRNLLHFAISRFQGEGHVSPVSQVIFSGLGRAITKTITCTEIVKRNVQGLHQVSKLQYRNILEIWENQAGERVNECKTVPSICILLSKEPLDPQELGYQSPIETSSKSEEK</sequence>
<dbReference type="GO" id="GO:0005634">
    <property type="term" value="C:nucleus"/>
    <property type="evidence" value="ECO:0007669"/>
    <property type="project" value="UniProtKB-SubCell"/>
</dbReference>
<keyword evidence="3" id="KW-0539">Nucleus</keyword>
<dbReference type="Proteomes" id="UP000606274">
    <property type="component" value="Unassembled WGS sequence"/>
</dbReference>
<feature type="non-terminal residue" evidence="5">
    <location>
        <position position="1"/>
    </location>
</feature>
<evidence type="ECO:0000259" key="4">
    <source>
        <dbReference type="Pfam" id="PF01918"/>
    </source>
</evidence>
<evidence type="ECO:0000256" key="3">
    <source>
        <dbReference type="ARBA" id="ARBA00023242"/>
    </source>
</evidence>
<comment type="similarity">
    <text evidence="2">Belongs to the histone-like Alba family.</text>
</comment>
<dbReference type="GO" id="GO:0000172">
    <property type="term" value="C:ribonuclease MRP complex"/>
    <property type="evidence" value="ECO:0007669"/>
    <property type="project" value="TreeGrafter"/>
</dbReference>
<evidence type="ECO:0000256" key="1">
    <source>
        <dbReference type="ARBA" id="ARBA00004123"/>
    </source>
</evidence>
<feature type="non-terminal residue" evidence="5">
    <location>
        <position position="144"/>
    </location>
</feature>
<proteinExistence type="inferred from homology"/>
<accession>A0A8T0B6K6</accession>
<dbReference type="SUPFAM" id="SSF82704">
    <property type="entry name" value="AlbA-like"/>
    <property type="match status" value="1"/>
</dbReference>
<comment type="caution">
    <text evidence="5">The sequence shown here is derived from an EMBL/GenBank/DDBJ whole genome shotgun (WGS) entry which is preliminary data.</text>
</comment>
<organism evidence="5 6">
    <name type="scientific">Silurus meridionalis</name>
    <name type="common">Southern catfish</name>
    <name type="synonym">Silurus soldatovi meridionalis</name>
    <dbReference type="NCBI Taxonomy" id="175797"/>
    <lineage>
        <taxon>Eukaryota</taxon>
        <taxon>Metazoa</taxon>
        <taxon>Chordata</taxon>
        <taxon>Craniata</taxon>
        <taxon>Vertebrata</taxon>
        <taxon>Euteleostomi</taxon>
        <taxon>Actinopterygii</taxon>
        <taxon>Neopterygii</taxon>
        <taxon>Teleostei</taxon>
        <taxon>Ostariophysi</taxon>
        <taxon>Siluriformes</taxon>
        <taxon>Siluridae</taxon>
        <taxon>Silurus</taxon>
    </lineage>
</organism>
<gene>
    <name evidence="5" type="ORF">HF521_001313</name>
</gene>
<evidence type="ECO:0000256" key="2">
    <source>
        <dbReference type="ARBA" id="ARBA00008018"/>
    </source>
</evidence>
<dbReference type="InterPro" id="IPR051958">
    <property type="entry name" value="Alba-like_NAB"/>
</dbReference>
<dbReference type="AlphaFoldDB" id="A0A8T0B6K6"/>
<dbReference type="GO" id="GO:0001682">
    <property type="term" value="P:tRNA 5'-leader removal"/>
    <property type="evidence" value="ECO:0007669"/>
    <property type="project" value="TreeGrafter"/>
</dbReference>
<dbReference type="Pfam" id="PF01918">
    <property type="entry name" value="Alba"/>
    <property type="match status" value="1"/>
</dbReference>
<feature type="domain" description="DNA/RNA-binding protein Alba-like" evidence="4">
    <location>
        <begin position="25"/>
        <end position="91"/>
    </location>
</feature>
<dbReference type="Gene3D" id="3.30.110.20">
    <property type="entry name" value="Alba-like domain"/>
    <property type="match status" value="1"/>
</dbReference>